<reference evidence="6 7" key="1">
    <citation type="submission" date="2019-12" db="EMBL/GenBank/DDBJ databases">
        <title>Snethiella sp. nov. sp. isolated from sea sand.</title>
        <authorList>
            <person name="Kim J."/>
            <person name="Jeong S.E."/>
            <person name="Jung H.S."/>
            <person name="Jeon C.O."/>
        </authorList>
    </citation>
    <scope>NUCLEOTIDE SEQUENCE [LARGE SCALE GENOMIC DNA]</scope>
    <source>
        <strain evidence="6 7">DP05</strain>
    </source>
</reference>
<evidence type="ECO:0000256" key="3">
    <source>
        <dbReference type="ARBA" id="ARBA00022755"/>
    </source>
</evidence>
<gene>
    <name evidence="4" type="primary">purN</name>
    <name evidence="6" type="ORF">GQE98_06745</name>
</gene>
<comment type="pathway">
    <text evidence="1 4">Purine metabolism; IMP biosynthesis via de novo pathway; N(2)-formyl-N(1)-(5-phospho-D-ribosyl)glycinamide from N(1)-(5-phospho-D-ribosyl)glycinamide (10-formyl THF route): step 1/1.</text>
</comment>
<dbReference type="EC" id="2.1.2.2" evidence="4"/>
<dbReference type="RefSeq" id="WP_161314926.1">
    <property type="nucleotide sequence ID" value="NZ_WTUW01000002.1"/>
</dbReference>
<keyword evidence="2 4" id="KW-0808">Transferase</keyword>
<evidence type="ECO:0000256" key="1">
    <source>
        <dbReference type="ARBA" id="ARBA00005054"/>
    </source>
</evidence>
<feature type="binding site" evidence="4">
    <location>
        <position position="67"/>
    </location>
    <ligand>
        <name>(6R)-10-formyltetrahydrofolate</name>
        <dbReference type="ChEBI" id="CHEBI:195366"/>
    </ligand>
</feature>
<dbReference type="AlphaFoldDB" id="A0A6L8W732"/>
<dbReference type="InterPro" id="IPR004607">
    <property type="entry name" value="GART"/>
</dbReference>
<dbReference type="HAMAP" id="MF_01930">
    <property type="entry name" value="PurN"/>
    <property type="match status" value="1"/>
</dbReference>
<comment type="catalytic activity">
    <reaction evidence="4">
        <text>N(1)-(5-phospho-beta-D-ribosyl)glycinamide + (6R)-10-formyltetrahydrofolate = N(2)-formyl-N(1)-(5-phospho-beta-D-ribosyl)glycinamide + (6S)-5,6,7,8-tetrahydrofolate + H(+)</text>
        <dbReference type="Rhea" id="RHEA:15053"/>
        <dbReference type="ChEBI" id="CHEBI:15378"/>
        <dbReference type="ChEBI" id="CHEBI:57453"/>
        <dbReference type="ChEBI" id="CHEBI:143788"/>
        <dbReference type="ChEBI" id="CHEBI:147286"/>
        <dbReference type="ChEBI" id="CHEBI:195366"/>
        <dbReference type="EC" id="2.1.2.2"/>
    </reaction>
</comment>
<dbReference type="GO" id="GO:0004644">
    <property type="term" value="F:phosphoribosylglycinamide formyltransferase activity"/>
    <property type="evidence" value="ECO:0007669"/>
    <property type="project" value="UniProtKB-UniRule"/>
</dbReference>
<keyword evidence="3 4" id="KW-0658">Purine biosynthesis</keyword>
<organism evidence="6 7">
    <name type="scientific">Sneathiella litorea</name>
    <dbReference type="NCBI Taxonomy" id="2606216"/>
    <lineage>
        <taxon>Bacteria</taxon>
        <taxon>Pseudomonadati</taxon>
        <taxon>Pseudomonadota</taxon>
        <taxon>Alphaproteobacteria</taxon>
        <taxon>Sneathiellales</taxon>
        <taxon>Sneathiellaceae</taxon>
        <taxon>Sneathiella</taxon>
    </lineage>
</organism>
<dbReference type="Proteomes" id="UP000476030">
    <property type="component" value="Unassembled WGS sequence"/>
</dbReference>
<dbReference type="Gene3D" id="3.40.50.170">
    <property type="entry name" value="Formyl transferase, N-terminal domain"/>
    <property type="match status" value="1"/>
</dbReference>
<dbReference type="PANTHER" id="PTHR43369:SF2">
    <property type="entry name" value="PHOSPHORIBOSYLGLYCINAMIDE FORMYLTRANSFERASE"/>
    <property type="match status" value="1"/>
</dbReference>
<name>A0A6L8W732_9PROT</name>
<comment type="caution">
    <text evidence="6">The sequence shown here is derived from an EMBL/GenBank/DDBJ whole genome shotgun (WGS) entry which is preliminary data.</text>
</comment>
<feature type="binding site" evidence="4">
    <location>
        <begin position="14"/>
        <end position="16"/>
    </location>
    <ligand>
        <name>N(1)-(5-phospho-beta-D-ribosyl)glycinamide</name>
        <dbReference type="ChEBI" id="CHEBI:143788"/>
    </ligand>
</feature>
<dbReference type="GO" id="GO:0006189">
    <property type="term" value="P:'de novo' IMP biosynthetic process"/>
    <property type="evidence" value="ECO:0007669"/>
    <property type="project" value="UniProtKB-UniRule"/>
</dbReference>
<sequence>MAKLKVAVFISSRGTNMQSLVRACQTPDFPAEICCVLSNNLEAAGLKFAADNSIPTRTIDHRDFESREEFESEITQYLTNLDVDLICLAGFMRLLTADFVNRWRDRILNIHPSLLPAFKGLHVHERAIESGARFTGCTVHYVRPEMDDGPIIAQAAVPILQEDTPEDLAARILEQEHKVYPLALKLVAENRVKIHGSRVIIERAEEESRSLINPTFKAR</sequence>
<dbReference type="InterPro" id="IPR036477">
    <property type="entry name" value="Formyl_transf_N_sf"/>
</dbReference>
<evidence type="ECO:0000313" key="7">
    <source>
        <dbReference type="Proteomes" id="UP000476030"/>
    </source>
</evidence>
<feature type="binding site" evidence="4">
    <location>
        <begin position="92"/>
        <end position="95"/>
    </location>
    <ligand>
        <name>(6R)-10-formyltetrahydrofolate</name>
        <dbReference type="ChEBI" id="CHEBI:195366"/>
    </ligand>
</feature>
<dbReference type="SUPFAM" id="SSF53328">
    <property type="entry name" value="Formyltransferase"/>
    <property type="match status" value="1"/>
</dbReference>
<comment type="function">
    <text evidence="4">Catalyzes the transfer of a formyl group from 10-formyltetrahydrofolate to 5-phospho-ribosyl-glycinamide (GAR), producing 5-phospho-ribosyl-N-formylglycinamide (FGAR) and tetrahydrofolate.</text>
</comment>
<dbReference type="PANTHER" id="PTHR43369">
    <property type="entry name" value="PHOSPHORIBOSYLGLYCINAMIDE FORMYLTRANSFERASE"/>
    <property type="match status" value="1"/>
</dbReference>
<dbReference type="GO" id="GO:0005829">
    <property type="term" value="C:cytosol"/>
    <property type="evidence" value="ECO:0007669"/>
    <property type="project" value="TreeGrafter"/>
</dbReference>
<dbReference type="InterPro" id="IPR002376">
    <property type="entry name" value="Formyl_transf_N"/>
</dbReference>
<feature type="binding site" evidence="4">
    <location>
        <position position="109"/>
    </location>
    <ligand>
        <name>(6R)-10-formyltetrahydrofolate</name>
        <dbReference type="ChEBI" id="CHEBI:195366"/>
    </ligand>
</feature>
<feature type="site" description="Raises pKa of active site His" evidence="4">
    <location>
        <position position="147"/>
    </location>
</feature>
<feature type="active site" description="Proton donor" evidence="4">
    <location>
        <position position="111"/>
    </location>
</feature>
<comment type="similarity">
    <text evidence="4">Belongs to the GART family.</text>
</comment>
<proteinExistence type="inferred from homology"/>
<dbReference type="EMBL" id="WTUW01000002">
    <property type="protein sequence ID" value="MZR30332.1"/>
    <property type="molecule type" value="Genomic_DNA"/>
</dbReference>
<dbReference type="UniPathway" id="UPA00074">
    <property type="reaction ID" value="UER00126"/>
</dbReference>
<evidence type="ECO:0000256" key="2">
    <source>
        <dbReference type="ARBA" id="ARBA00022679"/>
    </source>
</evidence>
<accession>A0A6L8W732</accession>
<feature type="domain" description="Formyl transferase N-terminal" evidence="5">
    <location>
        <begin position="5"/>
        <end position="184"/>
    </location>
</feature>
<dbReference type="Pfam" id="PF00551">
    <property type="entry name" value="Formyl_trans_N"/>
    <property type="match status" value="1"/>
</dbReference>
<dbReference type="CDD" id="cd08645">
    <property type="entry name" value="FMT_core_GART"/>
    <property type="match status" value="1"/>
</dbReference>
<evidence type="ECO:0000256" key="4">
    <source>
        <dbReference type="HAMAP-Rule" id="MF_01930"/>
    </source>
</evidence>
<evidence type="ECO:0000259" key="5">
    <source>
        <dbReference type="Pfam" id="PF00551"/>
    </source>
</evidence>
<evidence type="ECO:0000313" key="6">
    <source>
        <dbReference type="EMBL" id="MZR30332.1"/>
    </source>
</evidence>
<dbReference type="NCBIfam" id="TIGR00639">
    <property type="entry name" value="PurN"/>
    <property type="match status" value="1"/>
</dbReference>
<protein>
    <recommendedName>
        <fullName evidence="4">Phosphoribosylglycinamide formyltransferase</fullName>
        <ecNumber evidence="4">2.1.2.2</ecNumber>
    </recommendedName>
    <alternativeName>
        <fullName evidence="4">5'-phosphoribosylglycinamide transformylase</fullName>
    </alternativeName>
    <alternativeName>
        <fullName evidence="4">GAR transformylase</fullName>
        <shortName evidence="4">GART</shortName>
    </alternativeName>
</protein>
<keyword evidence="7" id="KW-1185">Reference proteome</keyword>